<name>A0AB38XPV4_9ACTO</name>
<dbReference type="AlphaFoldDB" id="A0AB38XPV4"/>
<accession>A0AB38XPV4</accession>
<keyword evidence="4 8" id="KW-1003">Cell membrane</keyword>
<dbReference type="PANTHER" id="PTHR30269">
    <property type="entry name" value="TRANSMEMBRANE PROTEIN YFCA"/>
    <property type="match status" value="1"/>
</dbReference>
<keyword evidence="3" id="KW-0813">Transport</keyword>
<proteinExistence type="inferred from homology"/>
<dbReference type="PANTHER" id="PTHR30269:SF23">
    <property type="entry name" value="MEMBRANE TRANSPORTER PROTEIN YDHB-RELATED"/>
    <property type="match status" value="1"/>
</dbReference>
<evidence type="ECO:0000313" key="10">
    <source>
        <dbReference type="Proteomes" id="UP001211044"/>
    </source>
</evidence>
<reference evidence="9" key="1">
    <citation type="submission" date="2023-01" db="EMBL/GenBank/DDBJ databases">
        <title>Comparative Genomic Analysis of the Clinically-Derived Winkia Strain NY0527 Provides Evidence into the Taxonomic Reassignment of Winkia neuii and Characterizes Their Virulence Traits.</title>
        <authorList>
            <person name="Cai X."/>
            <person name="Peng Y."/>
            <person name="Li M."/>
            <person name="Qiu Y."/>
            <person name="Wang Y."/>
            <person name="Xu L."/>
            <person name="Hou Q."/>
        </authorList>
    </citation>
    <scope>NUCLEOTIDE SEQUENCE</scope>
    <source>
        <strain evidence="9">NY0527</strain>
    </source>
</reference>
<feature type="transmembrane region" description="Helical" evidence="8">
    <location>
        <begin position="169"/>
        <end position="191"/>
    </location>
</feature>
<feature type="transmembrane region" description="Helical" evidence="8">
    <location>
        <begin position="44"/>
        <end position="62"/>
    </location>
</feature>
<evidence type="ECO:0000313" key="9">
    <source>
        <dbReference type="EMBL" id="WCE46303.1"/>
    </source>
</evidence>
<evidence type="ECO:0000256" key="5">
    <source>
        <dbReference type="ARBA" id="ARBA00022692"/>
    </source>
</evidence>
<evidence type="ECO:0000256" key="8">
    <source>
        <dbReference type="RuleBase" id="RU363041"/>
    </source>
</evidence>
<keyword evidence="6 8" id="KW-1133">Transmembrane helix</keyword>
<dbReference type="InterPro" id="IPR002781">
    <property type="entry name" value="TM_pro_TauE-like"/>
</dbReference>
<evidence type="ECO:0000256" key="6">
    <source>
        <dbReference type="ARBA" id="ARBA00022989"/>
    </source>
</evidence>
<dbReference type="Pfam" id="PF01925">
    <property type="entry name" value="TauE"/>
    <property type="match status" value="1"/>
</dbReference>
<keyword evidence="7 8" id="KW-0472">Membrane</keyword>
<evidence type="ECO:0000256" key="3">
    <source>
        <dbReference type="ARBA" id="ARBA00022448"/>
    </source>
</evidence>
<evidence type="ECO:0000256" key="7">
    <source>
        <dbReference type="ARBA" id="ARBA00023136"/>
    </source>
</evidence>
<dbReference type="RefSeq" id="WP_040315108.1">
    <property type="nucleotide sequence ID" value="NZ_CP116394.1"/>
</dbReference>
<comment type="similarity">
    <text evidence="2 8">Belongs to the 4-toluene sulfonate uptake permease (TSUP) (TC 2.A.102) family.</text>
</comment>
<feature type="transmembrane region" description="Helical" evidence="8">
    <location>
        <begin position="228"/>
        <end position="246"/>
    </location>
</feature>
<sequence>MSATAWIILFIAGIGAGLSKGLIPGACMIAVALAAIVLPAKESVGVLLIILLFGDLLALWFYRKDANWPILKKLMPVVVLGVLLGTVFLRLASDAVVRYGIGIALIVLTLMQLAITYMPHKHRAPKSPTLRNVSSAFYGTLAGFGTMVANAGSPALTLYLLSRRMDVRAFLGTSTWFFFLVNVIKTPFSVFAGVLSWHAFTIALPLIPAVAIGAVIGYLLAKRIDQKLFDFLAYVVTIGGGIVLLVA</sequence>
<evidence type="ECO:0000256" key="1">
    <source>
        <dbReference type="ARBA" id="ARBA00004651"/>
    </source>
</evidence>
<organism evidence="9 10">
    <name type="scientific">Winkia neuii subsp. anitrata</name>
    <dbReference type="NCBI Taxonomy" id="29318"/>
    <lineage>
        <taxon>Bacteria</taxon>
        <taxon>Bacillati</taxon>
        <taxon>Actinomycetota</taxon>
        <taxon>Actinomycetes</taxon>
        <taxon>Actinomycetales</taxon>
        <taxon>Actinomycetaceae</taxon>
        <taxon>Winkia</taxon>
    </lineage>
</organism>
<feature type="transmembrane region" description="Helical" evidence="8">
    <location>
        <begin position="74"/>
        <end position="93"/>
    </location>
</feature>
<feature type="transmembrane region" description="Helical" evidence="8">
    <location>
        <begin position="99"/>
        <end position="118"/>
    </location>
</feature>
<dbReference type="GO" id="GO:0005886">
    <property type="term" value="C:plasma membrane"/>
    <property type="evidence" value="ECO:0007669"/>
    <property type="project" value="UniProtKB-SubCell"/>
</dbReference>
<feature type="transmembrane region" description="Helical" evidence="8">
    <location>
        <begin position="197"/>
        <end position="221"/>
    </location>
</feature>
<keyword evidence="5 8" id="KW-0812">Transmembrane</keyword>
<dbReference type="InterPro" id="IPR052017">
    <property type="entry name" value="TSUP"/>
</dbReference>
<dbReference type="EMBL" id="CP116394">
    <property type="protein sequence ID" value="WCE46303.1"/>
    <property type="molecule type" value="Genomic_DNA"/>
</dbReference>
<dbReference type="KEGG" id="wne:PIG85_01265"/>
<protein>
    <recommendedName>
        <fullName evidence="8">Probable membrane transporter protein</fullName>
    </recommendedName>
</protein>
<gene>
    <name evidence="9" type="ORF">PIG85_01265</name>
</gene>
<comment type="subcellular location">
    <subcellularLocation>
        <location evidence="1 8">Cell membrane</location>
        <topology evidence="1 8">Multi-pass membrane protein</topology>
    </subcellularLocation>
</comment>
<dbReference type="Proteomes" id="UP001211044">
    <property type="component" value="Chromosome"/>
</dbReference>
<evidence type="ECO:0000256" key="4">
    <source>
        <dbReference type="ARBA" id="ARBA00022475"/>
    </source>
</evidence>
<evidence type="ECO:0000256" key="2">
    <source>
        <dbReference type="ARBA" id="ARBA00009142"/>
    </source>
</evidence>